<dbReference type="InterPro" id="IPR015424">
    <property type="entry name" value="PyrdxlP-dep_Trfase"/>
</dbReference>
<organism evidence="8 9">
    <name type="scientific">Aspergillus homomorphus (strain CBS 101889)</name>
    <dbReference type="NCBI Taxonomy" id="1450537"/>
    <lineage>
        <taxon>Eukaryota</taxon>
        <taxon>Fungi</taxon>
        <taxon>Dikarya</taxon>
        <taxon>Ascomycota</taxon>
        <taxon>Pezizomycotina</taxon>
        <taxon>Eurotiomycetes</taxon>
        <taxon>Eurotiomycetidae</taxon>
        <taxon>Eurotiales</taxon>
        <taxon>Aspergillaceae</taxon>
        <taxon>Aspergillus</taxon>
        <taxon>Aspergillus subgen. Circumdati</taxon>
    </lineage>
</organism>
<accession>A0A395HMW1</accession>
<dbReference type="RefSeq" id="XP_025548254.1">
    <property type="nucleotide sequence ID" value="XM_025692027.1"/>
</dbReference>
<evidence type="ECO:0000313" key="8">
    <source>
        <dbReference type="EMBL" id="RAL09100.1"/>
    </source>
</evidence>
<protein>
    <submittedName>
        <fullName evidence="8">Aromatic-amino-acid aminotransferase</fullName>
    </submittedName>
</protein>
<keyword evidence="5 8" id="KW-0808">Transferase</keyword>
<sequence>MQPTPLSRFTSAPYIPPDRIFELTAQYQADPSPQKVNLGQGTYRSSTGDPWVLPSVQEARSRLANNGLNHEYLPILGHAQFRKLAARMALGEALHDTLGSRLATCQSLSGTGALHLAGLLLRHLHHLNLNPNPEGQTNRPLPKIYIPDPTWSNHHQIFTSLGFPVVSLPYYSAETRSLAFEPYLSALENAEQNSVVILHACAHNPSGCDPSTAQWREIAGVIKSKNLFPVFDAAYLGFNSGDVDEDAAAIRMFVGEEFGLEVGVCLSFAKNMGLYGERTGCFFVTTRSGEIARNTESVLEVLQRREVSNPPAFGAKIAALVLGDLELAGMWREDLKTMSGRIREMRTGLAEGLIRFGAPGDWGHLVRQTGMFGFLGLDEEVVRELRAEEDHIYMADNSRVSIAGLNPGNVEYVAKAIAERLRTRDV</sequence>
<dbReference type="InterPro" id="IPR015422">
    <property type="entry name" value="PyrdxlP-dep_Trfase_small"/>
</dbReference>
<comment type="subunit">
    <text evidence="3">Homodimer.</text>
</comment>
<feature type="domain" description="Aminotransferase class I/classII large" evidence="7">
    <location>
        <begin position="34"/>
        <end position="417"/>
    </location>
</feature>
<evidence type="ECO:0000256" key="6">
    <source>
        <dbReference type="ARBA" id="ARBA00022898"/>
    </source>
</evidence>
<dbReference type="GO" id="GO:0006532">
    <property type="term" value="P:aspartate biosynthetic process"/>
    <property type="evidence" value="ECO:0007669"/>
    <property type="project" value="TreeGrafter"/>
</dbReference>
<dbReference type="Pfam" id="PF00155">
    <property type="entry name" value="Aminotran_1_2"/>
    <property type="match status" value="1"/>
</dbReference>
<evidence type="ECO:0000256" key="1">
    <source>
        <dbReference type="ARBA" id="ARBA00001933"/>
    </source>
</evidence>
<dbReference type="Gene3D" id="3.90.1150.10">
    <property type="entry name" value="Aspartate Aminotransferase, domain 1"/>
    <property type="match status" value="1"/>
</dbReference>
<dbReference type="OrthoDB" id="6752799at2759"/>
<comment type="similarity">
    <text evidence="2">Belongs to the class-I pyridoxal-phosphate-dependent aminotransferase family.</text>
</comment>
<dbReference type="PANTHER" id="PTHR11879">
    <property type="entry name" value="ASPARTATE AMINOTRANSFERASE"/>
    <property type="match status" value="1"/>
</dbReference>
<dbReference type="InterPro" id="IPR004839">
    <property type="entry name" value="Aminotransferase_I/II_large"/>
</dbReference>
<reference evidence="8 9" key="1">
    <citation type="submission" date="2018-02" db="EMBL/GenBank/DDBJ databases">
        <title>The genomes of Aspergillus section Nigri reveals drivers in fungal speciation.</title>
        <authorList>
            <consortium name="DOE Joint Genome Institute"/>
            <person name="Vesth T.C."/>
            <person name="Nybo J."/>
            <person name="Theobald S."/>
            <person name="Brandl J."/>
            <person name="Frisvad J.C."/>
            <person name="Nielsen K.F."/>
            <person name="Lyhne E.K."/>
            <person name="Kogle M.E."/>
            <person name="Kuo A."/>
            <person name="Riley R."/>
            <person name="Clum A."/>
            <person name="Nolan M."/>
            <person name="Lipzen A."/>
            <person name="Salamov A."/>
            <person name="Henrissat B."/>
            <person name="Wiebenga A."/>
            <person name="De vries R.P."/>
            <person name="Grigoriev I.V."/>
            <person name="Mortensen U.H."/>
            <person name="Andersen M.R."/>
            <person name="Baker S.E."/>
        </authorList>
    </citation>
    <scope>NUCLEOTIDE SEQUENCE [LARGE SCALE GENOMIC DNA]</scope>
    <source>
        <strain evidence="8 9">CBS 101889</strain>
    </source>
</reference>
<dbReference type="Proteomes" id="UP000248961">
    <property type="component" value="Unassembled WGS sequence"/>
</dbReference>
<keyword evidence="6" id="KW-0663">Pyridoxal phosphate</keyword>
<dbReference type="EMBL" id="KZ824307">
    <property type="protein sequence ID" value="RAL09100.1"/>
    <property type="molecule type" value="Genomic_DNA"/>
</dbReference>
<dbReference type="InterPro" id="IPR015421">
    <property type="entry name" value="PyrdxlP-dep_Trfase_major"/>
</dbReference>
<proteinExistence type="inferred from homology"/>
<dbReference type="GO" id="GO:0030170">
    <property type="term" value="F:pyridoxal phosphate binding"/>
    <property type="evidence" value="ECO:0007669"/>
    <property type="project" value="InterPro"/>
</dbReference>
<dbReference type="GO" id="GO:0005829">
    <property type="term" value="C:cytosol"/>
    <property type="evidence" value="ECO:0007669"/>
    <property type="project" value="TreeGrafter"/>
</dbReference>
<dbReference type="SUPFAM" id="SSF53383">
    <property type="entry name" value="PLP-dependent transferases"/>
    <property type="match status" value="1"/>
</dbReference>
<evidence type="ECO:0000256" key="3">
    <source>
        <dbReference type="ARBA" id="ARBA00011738"/>
    </source>
</evidence>
<dbReference type="GeneID" id="37196316"/>
<evidence type="ECO:0000259" key="7">
    <source>
        <dbReference type="Pfam" id="PF00155"/>
    </source>
</evidence>
<keyword evidence="9" id="KW-1185">Reference proteome</keyword>
<dbReference type="PANTHER" id="PTHR11879:SF55">
    <property type="entry name" value="GLUTAMATE OXALOACETATE TRANSAMINASE 1, ISOFORM B"/>
    <property type="match status" value="1"/>
</dbReference>
<dbReference type="PRINTS" id="PR00799">
    <property type="entry name" value="TRANSAMINASE"/>
</dbReference>
<evidence type="ECO:0000256" key="5">
    <source>
        <dbReference type="ARBA" id="ARBA00022679"/>
    </source>
</evidence>
<dbReference type="CDD" id="cd00609">
    <property type="entry name" value="AAT_like"/>
    <property type="match status" value="1"/>
</dbReference>
<evidence type="ECO:0000256" key="2">
    <source>
        <dbReference type="ARBA" id="ARBA00007441"/>
    </source>
</evidence>
<dbReference type="STRING" id="1450537.A0A395HMW1"/>
<dbReference type="VEuPathDB" id="FungiDB:BO97DRAFT_352606"/>
<dbReference type="Gene3D" id="3.40.640.10">
    <property type="entry name" value="Type I PLP-dependent aspartate aminotransferase-like (Major domain)"/>
    <property type="match status" value="1"/>
</dbReference>
<dbReference type="AlphaFoldDB" id="A0A395HMW1"/>
<gene>
    <name evidence="8" type="ORF">BO97DRAFT_352606</name>
</gene>
<evidence type="ECO:0000313" key="9">
    <source>
        <dbReference type="Proteomes" id="UP000248961"/>
    </source>
</evidence>
<dbReference type="InterPro" id="IPR000796">
    <property type="entry name" value="Asp_trans"/>
</dbReference>
<comment type="cofactor">
    <cofactor evidence="1">
        <name>pyridoxal 5'-phosphate</name>
        <dbReference type="ChEBI" id="CHEBI:597326"/>
    </cofactor>
</comment>
<dbReference type="GO" id="GO:0004069">
    <property type="term" value="F:L-aspartate:2-oxoglutarate aminotransferase activity"/>
    <property type="evidence" value="ECO:0007669"/>
    <property type="project" value="TreeGrafter"/>
</dbReference>
<keyword evidence="4 8" id="KW-0032">Aminotransferase</keyword>
<name>A0A395HMW1_ASPHC</name>
<evidence type="ECO:0000256" key="4">
    <source>
        <dbReference type="ARBA" id="ARBA00022576"/>
    </source>
</evidence>